<evidence type="ECO:0000313" key="4">
    <source>
        <dbReference type="Proteomes" id="UP000094455"/>
    </source>
</evidence>
<dbReference type="Pfam" id="PF10528">
    <property type="entry name" value="GLEYA"/>
    <property type="match status" value="1"/>
</dbReference>
<keyword evidence="1" id="KW-0732">Signal</keyword>
<evidence type="ECO:0000256" key="1">
    <source>
        <dbReference type="SAM" id="SignalP"/>
    </source>
</evidence>
<dbReference type="Proteomes" id="UP000094455">
    <property type="component" value="Unassembled WGS sequence"/>
</dbReference>
<dbReference type="Gene3D" id="2.60.120.1560">
    <property type="match status" value="1"/>
</dbReference>
<proteinExistence type="predicted"/>
<dbReference type="InterPro" id="IPR018871">
    <property type="entry name" value="GLEYA_adhesin_domain"/>
</dbReference>
<evidence type="ECO:0000259" key="2">
    <source>
        <dbReference type="PROSITE" id="PS51820"/>
    </source>
</evidence>
<feature type="chain" id="PRO_5009133423" description="PA14 domain-containing protein" evidence="1">
    <location>
        <begin position="20"/>
        <end position="875"/>
    </location>
</feature>
<dbReference type="GeneID" id="30180154"/>
<organism evidence="3 4">
    <name type="scientific">Pichia membranifaciens NRRL Y-2026</name>
    <dbReference type="NCBI Taxonomy" id="763406"/>
    <lineage>
        <taxon>Eukaryota</taxon>
        <taxon>Fungi</taxon>
        <taxon>Dikarya</taxon>
        <taxon>Ascomycota</taxon>
        <taxon>Saccharomycotina</taxon>
        <taxon>Pichiomycetes</taxon>
        <taxon>Pichiales</taxon>
        <taxon>Pichiaceae</taxon>
        <taxon>Pichia</taxon>
    </lineage>
</organism>
<dbReference type="STRING" id="763406.A0A1E3NMC2"/>
<accession>A0A1E3NMC2</accession>
<protein>
    <recommendedName>
        <fullName evidence="2">PA14 domain-containing protein</fullName>
    </recommendedName>
</protein>
<dbReference type="OrthoDB" id="3998111at2759"/>
<feature type="domain" description="PA14" evidence="2">
    <location>
        <begin position="46"/>
        <end position="215"/>
    </location>
</feature>
<name>A0A1E3NMC2_9ASCO</name>
<dbReference type="InterPro" id="IPR037524">
    <property type="entry name" value="PA14/GLEYA"/>
</dbReference>
<sequence>MKLVTYLLWAALFACSTIADNSIQTSVVGCNINAISSLEGFNGVFYQFADIATSVYSDPSFYAQGYRTGSVVGTASDITNINFSVPGGERNLFGVNVDTSSFAIEFTGYFKAEKDGIYAFDMSKVDDGAMVFIGDAAYDCCKPGEIPTGSADTAALFSYKAWDAPSDASYVWIYFEAGSYYPIRIVYANVISAGGIDLSVTAPGDSSAVNIGALVYQLVNDDSVNKCVATTITTTFQSSTTFIYSKDVATTVTIPQTITVAGTTTVVIEKQVYFTSYDKIYTSYISGSSYYTSSYVSTIVDNGNTLPAEVIVIGVPLLSTTSLYTNVQATKTLTSQIVVTGVSEIYTSSVIVVEEPNLQYTYIPTKVNTLYTTTSAFTTAVKGKPIITSDIVVVGPSVETLTTFYNGAHTSTFMTTSVIVHDGKTSTSRGYVVEYPRGTSTEVWGTPTTSQYTTTVTLTKDGVMQTSAYIVKLVPSYSYVYSSGTDTVAHTKSFTRTKVENGITSQYVEIDIVYPTPYTSISVGTVGSTYTTTQNGHTYVVVEETDFPTTTSFWNKNYVTTTFSPVVTGTSTGWEWEIIYPTPSTTVYEWSGVYTKTETSTLYYQETLVTGFEVVNYVPSYAQSVSLWTGTGYSTATETGVFTNRFGIVSTSTYKVVYRPSSMIETTSTWKRPQTSTILTETTLTGRDGFPITTTEEIIIVPDTSVIYSWSTSEVYGGCTGSGTTTSYKTTTVHGTITTVGVEIVSGPGASCYAPPPTTYYTTFTQPASNCYSHETTSTFSTMGSDYAITETVQVIVETPPPACYAVTTIHTTVPAADCWLTTTTSTTQVTASNYAVTTIVSVIVSTPGPSCTTFVTTTVPATDCVLATACGFCC</sequence>
<keyword evidence="4" id="KW-1185">Reference proteome</keyword>
<dbReference type="PROSITE" id="PS51820">
    <property type="entry name" value="PA14"/>
    <property type="match status" value="1"/>
</dbReference>
<gene>
    <name evidence="3" type="ORF">PICMEDRAFT_62227</name>
</gene>
<reference evidence="3 4" key="1">
    <citation type="journal article" date="2016" name="Proc. Natl. Acad. Sci. U.S.A.">
        <title>Comparative genomics of biotechnologically important yeasts.</title>
        <authorList>
            <person name="Riley R."/>
            <person name="Haridas S."/>
            <person name="Wolfe K.H."/>
            <person name="Lopes M.R."/>
            <person name="Hittinger C.T."/>
            <person name="Goeker M."/>
            <person name="Salamov A.A."/>
            <person name="Wisecaver J.H."/>
            <person name="Long T.M."/>
            <person name="Calvey C.H."/>
            <person name="Aerts A.L."/>
            <person name="Barry K.W."/>
            <person name="Choi C."/>
            <person name="Clum A."/>
            <person name="Coughlan A.Y."/>
            <person name="Deshpande S."/>
            <person name="Douglass A.P."/>
            <person name="Hanson S.J."/>
            <person name="Klenk H.-P."/>
            <person name="LaButti K.M."/>
            <person name="Lapidus A."/>
            <person name="Lindquist E.A."/>
            <person name="Lipzen A.M."/>
            <person name="Meier-Kolthoff J.P."/>
            <person name="Ohm R.A."/>
            <person name="Otillar R.P."/>
            <person name="Pangilinan J.L."/>
            <person name="Peng Y."/>
            <person name="Rokas A."/>
            <person name="Rosa C.A."/>
            <person name="Scheuner C."/>
            <person name="Sibirny A.A."/>
            <person name="Slot J.C."/>
            <person name="Stielow J.B."/>
            <person name="Sun H."/>
            <person name="Kurtzman C.P."/>
            <person name="Blackwell M."/>
            <person name="Grigoriev I.V."/>
            <person name="Jeffries T.W."/>
        </authorList>
    </citation>
    <scope>NUCLEOTIDE SEQUENCE [LARGE SCALE GENOMIC DNA]</scope>
    <source>
        <strain evidence="3 4">NRRL Y-2026</strain>
    </source>
</reference>
<dbReference type="EMBL" id="KV454002">
    <property type="protein sequence ID" value="ODQ47289.1"/>
    <property type="molecule type" value="Genomic_DNA"/>
</dbReference>
<evidence type="ECO:0000313" key="3">
    <source>
        <dbReference type="EMBL" id="ODQ47289.1"/>
    </source>
</evidence>
<dbReference type="PROSITE" id="PS51257">
    <property type="entry name" value="PROKAR_LIPOPROTEIN"/>
    <property type="match status" value="1"/>
</dbReference>
<dbReference type="RefSeq" id="XP_019018402.1">
    <property type="nucleotide sequence ID" value="XM_019163467.1"/>
</dbReference>
<feature type="signal peptide" evidence="1">
    <location>
        <begin position="1"/>
        <end position="19"/>
    </location>
</feature>
<dbReference type="AlphaFoldDB" id="A0A1E3NMC2"/>